<dbReference type="SMART" id="SM00355">
    <property type="entry name" value="ZnF_C2H2"/>
    <property type="match status" value="6"/>
</dbReference>
<evidence type="ECO:0000256" key="7">
    <source>
        <dbReference type="PROSITE-ProRule" id="PRU00042"/>
    </source>
</evidence>
<evidence type="ECO:0000256" key="6">
    <source>
        <dbReference type="ARBA" id="ARBA00023242"/>
    </source>
</evidence>
<gene>
    <name evidence="9" type="ORF">CBOVIS_LOCUS1780</name>
</gene>
<keyword evidence="6" id="KW-0539">Nucleus</keyword>
<dbReference type="PROSITE" id="PS00028">
    <property type="entry name" value="ZINC_FINGER_C2H2_1"/>
    <property type="match status" value="2"/>
</dbReference>
<dbReference type="OrthoDB" id="8922241at2759"/>
<dbReference type="InterPro" id="IPR036236">
    <property type="entry name" value="Znf_C2H2_sf"/>
</dbReference>
<reference evidence="9 10" key="1">
    <citation type="submission" date="2020-04" db="EMBL/GenBank/DDBJ databases">
        <authorList>
            <person name="Laetsch R D."/>
            <person name="Stevens L."/>
            <person name="Kumar S."/>
            <person name="Blaxter L. M."/>
        </authorList>
    </citation>
    <scope>NUCLEOTIDE SEQUENCE [LARGE SCALE GENOMIC DNA]</scope>
</reference>
<keyword evidence="2" id="KW-0479">Metal-binding</keyword>
<evidence type="ECO:0000256" key="2">
    <source>
        <dbReference type="ARBA" id="ARBA00022723"/>
    </source>
</evidence>
<dbReference type="InterPro" id="IPR013087">
    <property type="entry name" value="Znf_C2H2_type"/>
</dbReference>
<dbReference type="Proteomes" id="UP000494206">
    <property type="component" value="Unassembled WGS sequence"/>
</dbReference>
<dbReference type="PANTHER" id="PTHR24406">
    <property type="entry name" value="TRANSCRIPTIONAL REPRESSOR CTCFL-RELATED"/>
    <property type="match status" value="1"/>
</dbReference>
<comment type="subcellular location">
    <subcellularLocation>
        <location evidence="1">Nucleus</location>
    </subcellularLocation>
</comment>
<evidence type="ECO:0000313" key="10">
    <source>
        <dbReference type="Proteomes" id="UP000494206"/>
    </source>
</evidence>
<keyword evidence="5" id="KW-0862">Zinc</keyword>
<evidence type="ECO:0000256" key="4">
    <source>
        <dbReference type="ARBA" id="ARBA00022771"/>
    </source>
</evidence>
<keyword evidence="3" id="KW-0677">Repeat</keyword>
<dbReference type="PROSITE" id="PS50157">
    <property type="entry name" value="ZINC_FINGER_C2H2_2"/>
    <property type="match status" value="1"/>
</dbReference>
<dbReference type="Gene3D" id="3.30.160.60">
    <property type="entry name" value="Classic Zinc Finger"/>
    <property type="match status" value="2"/>
</dbReference>
<dbReference type="InterPro" id="IPR050888">
    <property type="entry name" value="ZnF_C2H2-type_TF"/>
</dbReference>
<evidence type="ECO:0000256" key="3">
    <source>
        <dbReference type="ARBA" id="ARBA00022737"/>
    </source>
</evidence>
<accession>A0A8S1E4I0</accession>
<feature type="domain" description="C2H2-type" evidence="8">
    <location>
        <begin position="271"/>
        <end position="299"/>
    </location>
</feature>
<comment type="caution">
    <text evidence="9">The sequence shown here is derived from an EMBL/GenBank/DDBJ whole genome shotgun (WGS) entry which is preliminary data.</text>
</comment>
<dbReference type="GO" id="GO:0008270">
    <property type="term" value="F:zinc ion binding"/>
    <property type="evidence" value="ECO:0007669"/>
    <property type="project" value="UniProtKB-KW"/>
</dbReference>
<dbReference type="EMBL" id="CADEPM010000001">
    <property type="protein sequence ID" value="CAB3398514.1"/>
    <property type="molecule type" value="Genomic_DNA"/>
</dbReference>
<evidence type="ECO:0000256" key="1">
    <source>
        <dbReference type="ARBA" id="ARBA00004123"/>
    </source>
</evidence>
<dbReference type="Pfam" id="PF00096">
    <property type="entry name" value="zf-C2H2"/>
    <property type="match status" value="3"/>
</dbReference>
<keyword evidence="10" id="KW-1185">Reference proteome</keyword>
<evidence type="ECO:0000256" key="5">
    <source>
        <dbReference type="ARBA" id="ARBA00022833"/>
    </source>
</evidence>
<dbReference type="SUPFAM" id="SSF57667">
    <property type="entry name" value="beta-beta-alpha zinc fingers"/>
    <property type="match status" value="1"/>
</dbReference>
<evidence type="ECO:0000313" key="9">
    <source>
        <dbReference type="EMBL" id="CAB3398514.1"/>
    </source>
</evidence>
<protein>
    <recommendedName>
        <fullName evidence="8">C2H2-type domain-containing protein</fullName>
    </recommendedName>
</protein>
<dbReference type="GO" id="GO:0005634">
    <property type="term" value="C:nucleus"/>
    <property type="evidence" value="ECO:0007669"/>
    <property type="project" value="UniProtKB-SubCell"/>
</dbReference>
<sequence length="565" mass="64927">MPVGILVCPICKTTSPSKSKLNRHLDTHSVICGLSCFLCNRLIRHDNNLVAHWKQNCDGVRSIFSEAELKLMPSCEVKEAIYEYIITLEDTIAKYAPTCSDITTEFSDMAAFWKIPSTCSFCNLTLSPSTIGHHYDVHNQLKSLESPLSNLRAPYVCDICGLCFRKRTFLFKHWRETCSEVLAQVPNEGISLNDDELVRFVEKILEKSVVDPNGQNYDASKKAPERCLKNLEEEDENLDLPSCSYADDFSPSIMAPLRVNKEKWLPSTGYFSCSQCHRKFSNSGRLERHLSVFHEEWKAQEKCELCGVMIRKRSSLILHLRRNCQVMRAEIRDDNQRKMMSATDLMLQVELVKDTWKQLFKYRREKLINQIRVSLNHVPTIPSNNCVQPPFSAKELKNSTLIIPKYRNVTESLECPYCKIRFKTSAIVSQHVTMAHKINTQVVDVLDKPQTRVSVNPMKEKEIVFYDLNGVMHKSSRPLTSEPQLLEALNKQPTGLKHGARVKQKRHGIGIQTFVISLIQGEFPVYVILSEEEWESSKDRFGAVQFFESRPKIMEDMPQLVREES</sequence>
<proteinExistence type="predicted"/>
<evidence type="ECO:0000259" key="8">
    <source>
        <dbReference type="PROSITE" id="PS50157"/>
    </source>
</evidence>
<name>A0A8S1E4I0_9PELO</name>
<keyword evidence="4 7" id="KW-0863">Zinc-finger</keyword>
<organism evidence="9 10">
    <name type="scientific">Caenorhabditis bovis</name>
    <dbReference type="NCBI Taxonomy" id="2654633"/>
    <lineage>
        <taxon>Eukaryota</taxon>
        <taxon>Metazoa</taxon>
        <taxon>Ecdysozoa</taxon>
        <taxon>Nematoda</taxon>
        <taxon>Chromadorea</taxon>
        <taxon>Rhabditida</taxon>
        <taxon>Rhabditina</taxon>
        <taxon>Rhabditomorpha</taxon>
        <taxon>Rhabditoidea</taxon>
        <taxon>Rhabditidae</taxon>
        <taxon>Peloderinae</taxon>
        <taxon>Caenorhabditis</taxon>
    </lineage>
</organism>
<dbReference type="AlphaFoldDB" id="A0A8S1E4I0"/>